<dbReference type="EMBL" id="JACRTE010000015">
    <property type="protein sequence ID" value="MBC8597153.1"/>
    <property type="molecule type" value="Genomic_DNA"/>
</dbReference>
<name>A0A926F7C4_9FIRM</name>
<gene>
    <name evidence="2" type="ORF">H8706_09770</name>
</gene>
<sequence length="318" mass="35820">MFENLYTTKMSANKKTLQNRFTKIRRGSGRISKIMAAVMSIAIAVTMLGATIVMAAVGSDGLEHFTKNEIYYRDGMQFTINVQNKYVPDWLKNNIAAEDGSIKCTLSRYEMREASSGIIRNVNTLGFVGGKGQQKLAWLDGYSIGSEIHKQLDSDKYTGLQFLGCKDYNPLSTSIGYNLYKKLGVEPTDYECTAAIYFTLNTDNSLKNVFIGFPMERTLNEDLTYTDTGESMDWPVAQNLEIIGNIEEYIDDESKMMRYNGYFASFETNYENLDVEGYNIKIISADGNKITVNCSLAANNAECTDILVFDDKIKDFYC</sequence>
<protein>
    <submittedName>
        <fullName evidence="2">Uncharacterized protein</fullName>
    </submittedName>
</protein>
<proteinExistence type="predicted"/>
<dbReference type="Proteomes" id="UP000647416">
    <property type="component" value="Unassembled WGS sequence"/>
</dbReference>
<reference evidence="2" key="1">
    <citation type="submission" date="2020-08" db="EMBL/GenBank/DDBJ databases">
        <title>Genome public.</title>
        <authorList>
            <person name="Liu C."/>
            <person name="Sun Q."/>
        </authorList>
    </citation>
    <scope>NUCLEOTIDE SEQUENCE</scope>
    <source>
        <strain evidence="2">NSJ-50</strain>
    </source>
</reference>
<comment type="caution">
    <text evidence="2">The sequence shown here is derived from an EMBL/GenBank/DDBJ whole genome shotgun (WGS) entry which is preliminary data.</text>
</comment>
<evidence type="ECO:0000313" key="2">
    <source>
        <dbReference type="EMBL" id="MBC8597153.1"/>
    </source>
</evidence>
<organism evidence="2 3">
    <name type="scientific">Qingrenia yutianensis</name>
    <dbReference type="NCBI Taxonomy" id="2763676"/>
    <lineage>
        <taxon>Bacteria</taxon>
        <taxon>Bacillati</taxon>
        <taxon>Bacillota</taxon>
        <taxon>Clostridia</taxon>
        <taxon>Eubacteriales</taxon>
        <taxon>Oscillospiraceae</taxon>
        <taxon>Qingrenia</taxon>
    </lineage>
</organism>
<keyword evidence="1" id="KW-0812">Transmembrane</keyword>
<evidence type="ECO:0000313" key="3">
    <source>
        <dbReference type="Proteomes" id="UP000647416"/>
    </source>
</evidence>
<keyword evidence="1" id="KW-0472">Membrane</keyword>
<keyword evidence="1" id="KW-1133">Transmembrane helix</keyword>
<feature type="transmembrane region" description="Helical" evidence="1">
    <location>
        <begin position="34"/>
        <end position="57"/>
    </location>
</feature>
<accession>A0A926F7C4</accession>
<evidence type="ECO:0000256" key="1">
    <source>
        <dbReference type="SAM" id="Phobius"/>
    </source>
</evidence>
<dbReference type="RefSeq" id="WP_262432475.1">
    <property type="nucleotide sequence ID" value="NZ_JACRTE010000015.1"/>
</dbReference>
<keyword evidence="3" id="KW-1185">Reference proteome</keyword>
<dbReference type="AlphaFoldDB" id="A0A926F7C4"/>